<dbReference type="NCBIfam" id="TIGR00573">
    <property type="entry name" value="dnaq"/>
    <property type="match status" value="1"/>
</dbReference>
<dbReference type="PANTHER" id="PTHR30231:SF41">
    <property type="entry name" value="DNA POLYMERASE III SUBUNIT EPSILON"/>
    <property type="match status" value="1"/>
</dbReference>
<dbReference type="SMART" id="SM00465">
    <property type="entry name" value="GIYc"/>
    <property type="match status" value="1"/>
</dbReference>
<dbReference type="Gene3D" id="3.30.420.10">
    <property type="entry name" value="Ribonuclease H-like superfamily/Ribonuclease H"/>
    <property type="match status" value="1"/>
</dbReference>
<dbReference type="SMART" id="SM00479">
    <property type="entry name" value="EXOIII"/>
    <property type="match status" value="1"/>
</dbReference>
<feature type="region of interest" description="Disordered" evidence="1">
    <location>
        <begin position="304"/>
        <end position="323"/>
    </location>
</feature>
<sequence length="488" mass="52418">MPDDGRQIPHPPTIDARLDDPHQWSLSRVTFVVLDLETTGGAPDGGGITEIGAVRVRGGERLGTLSTLVNPGVPVPPFITALTGISSAMVAGAPPLAAVLPTVLEFLAGATLVAHNAPYDVGFLKAACLRLGYRWPAPPVLDTLALARRLFADGEVPNRRLGTLAAHLRTPHQPSHRALDDAETTVDVLHALLERLGGDRPHTLGEVIAFARSVSPSRRAKRHLAKGLPHAPGVYVFRAADDRPLYVGASVDIASRVRGYFTAAERRRWIDEMITAAVRVEAMTCAHPLEAQVRELRLIAAHDPPYNRRPRRQDRTMWPNPTAETCPRLSIVRQRRADHDGGLGLLPSRRAAELAAALLRTTIRHQRLAGLAAVAELVAARRHAGGGWELAVVRHGRLAAAGVSPPGSHPRASVDVLVAAAETPPPTPGRRCASAQETETILRWLEAPETRLFRVSHGWASPVAGAARFTTLLARLDAAARDHAPSAD</sequence>
<dbReference type="CDD" id="cd10434">
    <property type="entry name" value="GIY-YIG_UvrC_Cho"/>
    <property type="match status" value="1"/>
</dbReference>
<dbReference type="RefSeq" id="WP_344169820.1">
    <property type="nucleotide sequence ID" value="NZ_BAAARY010000004.1"/>
</dbReference>
<evidence type="ECO:0000256" key="1">
    <source>
        <dbReference type="SAM" id="MobiDB-lite"/>
    </source>
</evidence>
<organism evidence="3 4">
    <name type="scientific">Pilimelia columellifera subsp. columellifera</name>
    <dbReference type="NCBI Taxonomy" id="706583"/>
    <lineage>
        <taxon>Bacteria</taxon>
        <taxon>Bacillati</taxon>
        <taxon>Actinomycetota</taxon>
        <taxon>Actinomycetes</taxon>
        <taxon>Micromonosporales</taxon>
        <taxon>Micromonosporaceae</taxon>
        <taxon>Pilimelia</taxon>
    </lineage>
</organism>
<feature type="domain" description="GIY-YIG" evidence="2">
    <location>
        <begin position="230"/>
        <end position="308"/>
    </location>
</feature>
<dbReference type="InterPro" id="IPR012337">
    <property type="entry name" value="RNaseH-like_sf"/>
</dbReference>
<dbReference type="InterPro" id="IPR000305">
    <property type="entry name" value="GIY-YIG_endonuc"/>
</dbReference>
<evidence type="ECO:0000313" key="4">
    <source>
        <dbReference type="Proteomes" id="UP001499978"/>
    </source>
</evidence>
<evidence type="ECO:0000313" key="3">
    <source>
        <dbReference type="EMBL" id="GAA2517695.1"/>
    </source>
</evidence>
<dbReference type="NCBIfam" id="NF005907">
    <property type="entry name" value="PRK07883.1-5"/>
    <property type="match status" value="1"/>
</dbReference>
<dbReference type="EMBL" id="BAAARY010000004">
    <property type="protein sequence ID" value="GAA2517695.1"/>
    <property type="molecule type" value="Genomic_DNA"/>
</dbReference>
<dbReference type="Pfam" id="PF00929">
    <property type="entry name" value="RNase_T"/>
    <property type="match status" value="1"/>
</dbReference>
<comment type="caution">
    <text evidence="3">The sequence shown here is derived from an EMBL/GenBank/DDBJ whole genome shotgun (WGS) entry which is preliminary data.</text>
</comment>
<evidence type="ECO:0000259" key="2">
    <source>
        <dbReference type="PROSITE" id="PS50164"/>
    </source>
</evidence>
<gene>
    <name evidence="3" type="ORF">GCM10010201_13190</name>
</gene>
<keyword evidence="4" id="KW-1185">Reference proteome</keyword>
<reference evidence="3 4" key="1">
    <citation type="journal article" date="2019" name="Int. J. Syst. Evol. Microbiol.">
        <title>The Global Catalogue of Microorganisms (GCM) 10K type strain sequencing project: providing services to taxonomists for standard genome sequencing and annotation.</title>
        <authorList>
            <consortium name="The Broad Institute Genomics Platform"/>
            <consortium name="The Broad Institute Genome Sequencing Center for Infectious Disease"/>
            <person name="Wu L."/>
            <person name="Ma J."/>
        </authorList>
    </citation>
    <scope>NUCLEOTIDE SEQUENCE [LARGE SCALE GENOMIC DNA]</scope>
    <source>
        <strain evidence="3 4">JCM 3367</strain>
    </source>
</reference>
<dbReference type="CDD" id="cd06127">
    <property type="entry name" value="DEDDh"/>
    <property type="match status" value="1"/>
</dbReference>
<dbReference type="InterPro" id="IPR013520">
    <property type="entry name" value="Ribonucl_H"/>
</dbReference>
<name>A0ABN3NAA3_9ACTN</name>
<dbReference type="SUPFAM" id="SSF82771">
    <property type="entry name" value="GIY-YIG endonuclease"/>
    <property type="match status" value="1"/>
</dbReference>
<dbReference type="PROSITE" id="PS50164">
    <property type="entry name" value="GIY_YIG"/>
    <property type="match status" value="1"/>
</dbReference>
<proteinExistence type="predicted"/>
<dbReference type="Gene3D" id="3.40.1440.10">
    <property type="entry name" value="GIY-YIG endonuclease"/>
    <property type="match status" value="1"/>
</dbReference>
<dbReference type="InterPro" id="IPR047296">
    <property type="entry name" value="GIY-YIG_UvrC_Cho"/>
</dbReference>
<dbReference type="PANTHER" id="PTHR30231">
    <property type="entry name" value="DNA POLYMERASE III SUBUNIT EPSILON"/>
    <property type="match status" value="1"/>
</dbReference>
<dbReference type="Proteomes" id="UP001499978">
    <property type="component" value="Unassembled WGS sequence"/>
</dbReference>
<dbReference type="InterPro" id="IPR036397">
    <property type="entry name" value="RNaseH_sf"/>
</dbReference>
<accession>A0ABN3NAA3</accession>
<dbReference type="InterPro" id="IPR006054">
    <property type="entry name" value="DnaQ"/>
</dbReference>
<dbReference type="InterPro" id="IPR035901">
    <property type="entry name" value="GIY-YIG_endonuc_sf"/>
</dbReference>
<protein>
    <recommendedName>
        <fullName evidence="2">GIY-YIG domain-containing protein</fullName>
    </recommendedName>
</protein>
<dbReference type="SUPFAM" id="SSF53098">
    <property type="entry name" value="Ribonuclease H-like"/>
    <property type="match status" value="1"/>
</dbReference>